<keyword evidence="6" id="KW-1185">Reference proteome</keyword>
<dbReference type="InterPro" id="IPR029044">
    <property type="entry name" value="Nucleotide-diphossugar_trans"/>
</dbReference>
<dbReference type="EMBL" id="VJOL01000011">
    <property type="protein sequence ID" value="TSE30628.1"/>
    <property type="molecule type" value="Genomic_DNA"/>
</dbReference>
<evidence type="ECO:0000259" key="4">
    <source>
        <dbReference type="Pfam" id="PF12804"/>
    </source>
</evidence>
<dbReference type="Proteomes" id="UP000318542">
    <property type="component" value="Unassembled WGS sequence"/>
</dbReference>
<dbReference type="RefSeq" id="WP_185975006.1">
    <property type="nucleotide sequence ID" value="NZ_VJOL01000011.1"/>
</dbReference>
<reference evidence="5 6" key="1">
    <citation type="submission" date="2019-07" db="EMBL/GenBank/DDBJ databases">
        <title>Tepidimonas thermarum AA-1 draft genome.</title>
        <authorList>
            <person name="Da Costa M.S."/>
            <person name="Froufe H.J.C."/>
            <person name="Egas C."/>
            <person name="Albuquerque L."/>
        </authorList>
    </citation>
    <scope>NUCLEOTIDE SEQUENCE [LARGE SCALE GENOMIC DNA]</scope>
    <source>
        <strain evidence="5 6">AA-1</strain>
    </source>
</reference>
<dbReference type="EC" id="2.7.7.9" evidence="5"/>
<keyword evidence="1 5" id="KW-0808">Transferase</keyword>
<dbReference type="CDD" id="cd06422">
    <property type="entry name" value="NTP_transferase_like_1"/>
    <property type="match status" value="1"/>
</dbReference>
<evidence type="ECO:0000313" key="5">
    <source>
        <dbReference type="EMBL" id="TSE30628.1"/>
    </source>
</evidence>
<evidence type="ECO:0000256" key="2">
    <source>
        <dbReference type="ARBA" id="ARBA00022695"/>
    </source>
</evidence>
<dbReference type="PANTHER" id="PTHR43584">
    <property type="entry name" value="NUCLEOTIDYL TRANSFERASE"/>
    <property type="match status" value="1"/>
</dbReference>
<dbReference type="InterPro" id="IPR050065">
    <property type="entry name" value="GlmU-like"/>
</dbReference>
<keyword evidence="2 5" id="KW-0548">Nucleotidyltransferase</keyword>
<keyword evidence="3" id="KW-0460">Magnesium</keyword>
<evidence type="ECO:0000313" key="6">
    <source>
        <dbReference type="Proteomes" id="UP000318542"/>
    </source>
</evidence>
<organism evidence="5 6">
    <name type="scientific">Tepidimonas thermarum</name>
    <dbReference type="NCBI Taxonomy" id="335431"/>
    <lineage>
        <taxon>Bacteria</taxon>
        <taxon>Pseudomonadati</taxon>
        <taxon>Pseudomonadota</taxon>
        <taxon>Betaproteobacteria</taxon>
        <taxon>Burkholderiales</taxon>
        <taxon>Tepidimonas</taxon>
    </lineage>
</organism>
<dbReference type="PANTHER" id="PTHR43584:SF8">
    <property type="entry name" value="N-ACETYLMURAMATE ALPHA-1-PHOSPHATE URIDYLYLTRANSFERASE"/>
    <property type="match status" value="1"/>
</dbReference>
<dbReference type="SUPFAM" id="SSF53448">
    <property type="entry name" value="Nucleotide-diphospho-sugar transferases"/>
    <property type="match status" value="1"/>
</dbReference>
<proteinExistence type="predicted"/>
<evidence type="ECO:0000256" key="3">
    <source>
        <dbReference type="ARBA" id="ARBA00022842"/>
    </source>
</evidence>
<feature type="domain" description="MobA-like NTP transferase" evidence="4">
    <location>
        <begin position="14"/>
        <end position="124"/>
    </location>
</feature>
<dbReference type="InterPro" id="IPR025877">
    <property type="entry name" value="MobA-like_NTP_Trfase"/>
</dbReference>
<dbReference type="GO" id="GO:0003983">
    <property type="term" value="F:UTP:glucose-1-phosphate uridylyltransferase activity"/>
    <property type="evidence" value="ECO:0007669"/>
    <property type="project" value="UniProtKB-EC"/>
</dbReference>
<name>A0A554X489_9BURK</name>
<sequence>MPERSLPRPDRAEALLLAAGRGERMRPLTDTCPKPLLPVRGRPLLAWHLDALARAGVRRVLINTAWLGEQIPAALGTVYGQPPQALALHYSMEGQDFGRALETAGGIARALPWLQDVFWLAAGDVYMPGFGFDPAARARFAASDALAHLWLVPNPPHHPRGDFGLGPDGRALDLTGDAPAARWTYATVALLRRALFEPPWCDIPPGNPAGVAAPLAPLLRRAMAAGRVTAEVWHGDWTDVGTPERWAALNAAAPDAPTAPPVSSPP</sequence>
<dbReference type="AlphaFoldDB" id="A0A554X489"/>
<gene>
    <name evidence="5" type="primary">cugP_2</name>
    <name evidence="5" type="ORF">Tther_00868</name>
</gene>
<comment type="caution">
    <text evidence="5">The sequence shown here is derived from an EMBL/GenBank/DDBJ whole genome shotgun (WGS) entry which is preliminary data.</text>
</comment>
<accession>A0A554X489</accession>
<dbReference type="Pfam" id="PF12804">
    <property type="entry name" value="NTP_transf_3"/>
    <property type="match status" value="1"/>
</dbReference>
<protein>
    <submittedName>
        <fullName evidence="5">UTP--glucose-1-phosphate uridylyltransferase</fullName>
        <ecNumber evidence="5">2.7.7.9</ecNumber>
    </submittedName>
</protein>
<dbReference type="Gene3D" id="3.90.550.10">
    <property type="entry name" value="Spore Coat Polysaccharide Biosynthesis Protein SpsA, Chain A"/>
    <property type="match status" value="1"/>
</dbReference>
<evidence type="ECO:0000256" key="1">
    <source>
        <dbReference type="ARBA" id="ARBA00022679"/>
    </source>
</evidence>